<gene>
    <name evidence="2" type="ORF">Lalb_Chr04g0251631</name>
</gene>
<organism evidence="2 3">
    <name type="scientific">Lupinus albus</name>
    <name type="common">White lupine</name>
    <name type="synonym">Lupinus termis</name>
    <dbReference type="NCBI Taxonomy" id="3870"/>
    <lineage>
        <taxon>Eukaryota</taxon>
        <taxon>Viridiplantae</taxon>
        <taxon>Streptophyta</taxon>
        <taxon>Embryophyta</taxon>
        <taxon>Tracheophyta</taxon>
        <taxon>Spermatophyta</taxon>
        <taxon>Magnoliopsida</taxon>
        <taxon>eudicotyledons</taxon>
        <taxon>Gunneridae</taxon>
        <taxon>Pentapetalae</taxon>
        <taxon>rosids</taxon>
        <taxon>fabids</taxon>
        <taxon>Fabales</taxon>
        <taxon>Fabaceae</taxon>
        <taxon>Papilionoideae</taxon>
        <taxon>50 kb inversion clade</taxon>
        <taxon>genistoids sensu lato</taxon>
        <taxon>core genistoids</taxon>
        <taxon>Genisteae</taxon>
        <taxon>Lupinus</taxon>
    </lineage>
</organism>
<keyword evidence="3" id="KW-1185">Reference proteome</keyword>
<evidence type="ECO:0000256" key="1">
    <source>
        <dbReference type="SAM" id="SignalP"/>
    </source>
</evidence>
<accession>A0A6A4QM75</accession>
<dbReference type="EMBL" id="WOCE01000004">
    <property type="protein sequence ID" value="KAE9615091.1"/>
    <property type="molecule type" value="Genomic_DNA"/>
</dbReference>
<proteinExistence type="predicted"/>
<reference evidence="3" key="1">
    <citation type="journal article" date="2020" name="Nat. Commun.">
        <title>Genome sequence of the cluster root forming white lupin.</title>
        <authorList>
            <person name="Hufnagel B."/>
            <person name="Marques A."/>
            <person name="Soriano A."/>
            <person name="Marques L."/>
            <person name="Divol F."/>
            <person name="Doumas P."/>
            <person name="Sallet E."/>
            <person name="Mancinotti D."/>
            <person name="Carrere S."/>
            <person name="Marande W."/>
            <person name="Arribat S."/>
            <person name="Keller J."/>
            <person name="Huneau C."/>
            <person name="Blein T."/>
            <person name="Aime D."/>
            <person name="Laguerre M."/>
            <person name="Taylor J."/>
            <person name="Schubert V."/>
            <person name="Nelson M."/>
            <person name="Geu-Flores F."/>
            <person name="Crespi M."/>
            <person name="Gallardo-Guerrero K."/>
            <person name="Delaux P.-M."/>
            <person name="Salse J."/>
            <person name="Berges H."/>
            <person name="Guyot R."/>
            <person name="Gouzy J."/>
            <person name="Peret B."/>
        </authorList>
    </citation>
    <scope>NUCLEOTIDE SEQUENCE [LARGE SCALE GENOMIC DNA]</scope>
    <source>
        <strain evidence="3">cv. Amiga</strain>
    </source>
</reference>
<sequence>MSSPFIPLSFFSLFSPTVLVVALDFMHKGLCEREIVKICVRAPCF</sequence>
<feature type="signal peptide" evidence="1">
    <location>
        <begin position="1"/>
        <end position="22"/>
    </location>
</feature>
<name>A0A6A4QM75_LUPAL</name>
<evidence type="ECO:0000313" key="3">
    <source>
        <dbReference type="Proteomes" id="UP000447434"/>
    </source>
</evidence>
<evidence type="ECO:0000313" key="2">
    <source>
        <dbReference type="EMBL" id="KAE9615091.1"/>
    </source>
</evidence>
<dbReference type="Proteomes" id="UP000447434">
    <property type="component" value="Chromosome 4"/>
</dbReference>
<dbReference type="AlphaFoldDB" id="A0A6A4QM75"/>
<feature type="chain" id="PRO_5025473767" evidence="1">
    <location>
        <begin position="23"/>
        <end position="45"/>
    </location>
</feature>
<comment type="caution">
    <text evidence="2">The sequence shown here is derived from an EMBL/GenBank/DDBJ whole genome shotgun (WGS) entry which is preliminary data.</text>
</comment>
<protein>
    <submittedName>
        <fullName evidence="2">Uncharacterized protein</fullName>
    </submittedName>
</protein>
<keyword evidence="1" id="KW-0732">Signal</keyword>